<dbReference type="AlphaFoldDB" id="A0A9X2JD14"/>
<evidence type="ECO:0000313" key="3">
    <source>
        <dbReference type="Proteomes" id="UP001155182"/>
    </source>
</evidence>
<dbReference type="InterPro" id="IPR038740">
    <property type="entry name" value="BioF2-like_GNAT_dom"/>
</dbReference>
<dbReference type="Proteomes" id="UP001155182">
    <property type="component" value="Unassembled WGS sequence"/>
</dbReference>
<keyword evidence="3" id="KW-1185">Reference proteome</keyword>
<sequence>METVNKSKYRELCKQEASSIHVFNQAWWLDIVCCEGYWDAILVERGGVIMAAWPLYFKIRHGVKVITKPKLTQFTDIWFRTFPGQREDEKFFFQKELFAEMAMKISGFASFHQSFNYKLKESTFSNNSGFQLSTSYTYVIENIRDIDTVMSGFDQNKRQQLNRARKEQIEIKYDLPASEFYKFYSQSLLKRNKIISYSEKLFTDLYNSVYSNRSGRVVYAVDPQGNIHCAKFLVWDSDRAYYLINAINPDLKNCGAATLAVLECIKMASIHCNTFDFEGSMIEEVAESFRRFGAIAKPYINLSKTNSKLLNTINFIKEEFFSN</sequence>
<protein>
    <submittedName>
        <fullName evidence="2">GNAT family N-acetyltransferase</fullName>
    </submittedName>
</protein>
<dbReference type="RefSeq" id="WP_252588300.1">
    <property type="nucleotide sequence ID" value="NZ_JAMWYS010000036.1"/>
</dbReference>
<evidence type="ECO:0000259" key="1">
    <source>
        <dbReference type="Pfam" id="PF13480"/>
    </source>
</evidence>
<dbReference type="EMBL" id="JAMWYS010000036">
    <property type="protein sequence ID" value="MCO4293648.1"/>
    <property type="molecule type" value="Genomic_DNA"/>
</dbReference>
<reference evidence="2" key="1">
    <citation type="submission" date="2022-06" db="EMBL/GenBank/DDBJ databases">
        <title>Solitalea sp. MAHUQ-68 isolated from rhizospheric soil.</title>
        <authorList>
            <person name="Huq M.A."/>
        </authorList>
    </citation>
    <scope>NUCLEOTIDE SEQUENCE</scope>
    <source>
        <strain evidence="2">MAHUQ-68</strain>
    </source>
</reference>
<accession>A0A9X2JD14</accession>
<evidence type="ECO:0000313" key="2">
    <source>
        <dbReference type="EMBL" id="MCO4293648.1"/>
    </source>
</evidence>
<proteinExistence type="predicted"/>
<gene>
    <name evidence="2" type="ORF">NF867_12310</name>
</gene>
<comment type="caution">
    <text evidence="2">The sequence shown here is derived from an EMBL/GenBank/DDBJ whole genome shotgun (WGS) entry which is preliminary data.</text>
</comment>
<organism evidence="2 3">
    <name type="scientific">Solitalea agri</name>
    <dbReference type="NCBI Taxonomy" id="2953739"/>
    <lineage>
        <taxon>Bacteria</taxon>
        <taxon>Pseudomonadati</taxon>
        <taxon>Bacteroidota</taxon>
        <taxon>Sphingobacteriia</taxon>
        <taxon>Sphingobacteriales</taxon>
        <taxon>Sphingobacteriaceae</taxon>
        <taxon>Solitalea</taxon>
    </lineage>
</organism>
<dbReference type="Pfam" id="PF13480">
    <property type="entry name" value="Acetyltransf_6"/>
    <property type="match status" value="1"/>
</dbReference>
<name>A0A9X2JD14_9SPHI</name>
<dbReference type="InterPro" id="IPR016181">
    <property type="entry name" value="Acyl_CoA_acyltransferase"/>
</dbReference>
<feature type="domain" description="BioF2-like acetyltransferase" evidence="1">
    <location>
        <begin position="158"/>
        <end position="277"/>
    </location>
</feature>
<dbReference type="Gene3D" id="3.40.630.30">
    <property type="match status" value="1"/>
</dbReference>
<dbReference type="SUPFAM" id="SSF55729">
    <property type="entry name" value="Acyl-CoA N-acyltransferases (Nat)"/>
    <property type="match status" value="1"/>
</dbReference>